<dbReference type="InterPro" id="IPR027417">
    <property type="entry name" value="P-loop_NTPase"/>
</dbReference>
<dbReference type="OrthoDB" id="3176171at2759"/>
<protein>
    <recommendedName>
        <fullName evidence="7">Kinesin-like protein</fullName>
    </recommendedName>
</protein>
<dbReference type="Proteomes" id="UP000005222">
    <property type="component" value="Chromosome H"/>
</dbReference>
<dbReference type="InterPro" id="IPR027640">
    <property type="entry name" value="Kinesin-like_fam"/>
</dbReference>
<gene>
    <name evidence="10" type="primary">Piso0_002944</name>
    <name evidence="10" type="ORF">GNLVRS01_PISO0G01458g</name>
    <name evidence="11" type="ORF">GNLVRS01_PISO0H01459g</name>
</gene>
<keyword evidence="7" id="KW-0493">Microtubule</keyword>
<dbReference type="GO" id="GO:0051231">
    <property type="term" value="P:spindle elongation"/>
    <property type="evidence" value="ECO:0007669"/>
    <property type="project" value="TreeGrafter"/>
</dbReference>
<feature type="compositionally biased region" description="Polar residues" evidence="8">
    <location>
        <begin position="566"/>
        <end position="577"/>
    </location>
</feature>
<dbReference type="SUPFAM" id="SSF52540">
    <property type="entry name" value="P-loop containing nucleoside triphosphate hydrolases"/>
    <property type="match status" value="1"/>
</dbReference>
<evidence type="ECO:0000256" key="3">
    <source>
        <dbReference type="ARBA" id="ARBA00022741"/>
    </source>
</evidence>
<evidence type="ECO:0000313" key="11">
    <source>
        <dbReference type="EMBL" id="CCE80617.1"/>
    </source>
</evidence>
<dbReference type="eggNOG" id="KOG0240">
    <property type="taxonomic scope" value="Eukaryota"/>
</dbReference>
<dbReference type="Proteomes" id="UP000005222">
    <property type="component" value="Chromosome G"/>
</dbReference>
<dbReference type="PANTHER" id="PTHR47969">
    <property type="entry name" value="CHROMOSOME-ASSOCIATED KINESIN KIF4A-RELATED"/>
    <property type="match status" value="1"/>
</dbReference>
<evidence type="ECO:0000256" key="1">
    <source>
        <dbReference type="ARBA" id="ARBA00004496"/>
    </source>
</evidence>
<dbReference type="GO" id="GO:0007018">
    <property type="term" value="P:microtubule-based movement"/>
    <property type="evidence" value="ECO:0007669"/>
    <property type="project" value="InterPro"/>
</dbReference>
<dbReference type="GO" id="GO:0008017">
    <property type="term" value="F:microtubule binding"/>
    <property type="evidence" value="ECO:0007669"/>
    <property type="project" value="InterPro"/>
</dbReference>
<evidence type="ECO:0000256" key="4">
    <source>
        <dbReference type="ARBA" id="ARBA00022840"/>
    </source>
</evidence>
<reference evidence="12" key="2">
    <citation type="journal article" date="2012" name="G3 (Bethesda)">
        <title>Pichia sorbitophila, an interspecies yeast hybrid reveals early steps of genome resolution following polyploidization.</title>
        <authorList>
            <person name="Leh Louis V."/>
            <person name="Despons L."/>
            <person name="Friedrich A."/>
            <person name="Martin T."/>
            <person name="Durrens P."/>
            <person name="Casaregola S."/>
            <person name="Neuveglise C."/>
            <person name="Fairhead C."/>
            <person name="Marck C."/>
            <person name="Cruz J.A."/>
            <person name="Straub M.L."/>
            <person name="Kugler V."/>
            <person name="Sacerdot C."/>
            <person name="Uzunov Z."/>
            <person name="Thierry A."/>
            <person name="Weiss S."/>
            <person name="Bleykasten C."/>
            <person name="De Montigny J."/>
            <person name="Jacques N."/>
            <person name="Jung P."/>
            <person name="Lemaire M."/>
            <person name="Mallet S."/>
            <person name="Morel G."/>
            <person name="Richard G.F."/>
            <person name="Sarkar A."/>
            <person name="Savel G."/>
            <person name="Schacherer J."/>
            <person name="Seret M.L."/>
            <person name="Talla E."/>
            <person name="Samson G."/>
            <person name="Jubin C."/>
            <person name="Poulain J."/>
            <person name="Vacherie B."/>
            <person name="Barbe V."/>
            <person name="Pelletier E."/>
            <person name="Sherman D.J."/>
            <person name="Westhof E."/>
            <person name="Weissenbach J."/>
            <person name="Baret P.V."/>
            <person name="Wincker P."/>
            <person name="Gaillardin C."/>
            <person name="Dujon B."/>
            <person name="Souciet J.L."/>
        </authorList>
    </citation>
    <scope>NUCLEOTIDE SEQUENCE [LARGE SCALE GENOMIC DNA]</scope>
    <source>
        <strain evidence="12">ATCC MYA-4447 / BCRC 22081 / CBS 7064 / NBRC 10061 / NRRL Y-12695</strain>
    </source>
</reference>
<feature type="domain" description="Kinesin motor" evidence="9">
    <location>
        <begin position="42"/>
        <end position="368"/>
    </location>
</feature>
<feature type="region of interest" description="Disordered" evidence="8">
    <location>
        <begin position="566"/>
        <end position="618"/>
    </location>
</feature>
<dbReference type="EMBL" id="FO082052">
    <property type="protein sequence ID" value="CCE80617.1"/>
    <property type="molecule type" value="Genomic_DNA"/>
</dbReference>
<feature type="compositionally biased region" description="Basic and acidic residues" evidence="8">
    <location>
        <begin position="594"/>
        <end position="605"/>
    </location>
</feature>
<dbReference type="HOGENOM" id="CLU_001485_2_1_1"/>
<evidence type="ECO:0000313" key="10">
    <source>
        <dbReference type="EMBL" id="CCE79852.1"/>
    </source>
</evidence>
<dbReference type="GO" id="GO:0005874">
    <property type="term" value="C:microtubule"/>
    <property type="evidence" value="ECO:0007669"/>
    <property type="project" value="UniProtKB-KW"/>
</dbReference>
<evidence type="ECO:0000256" key="6">
    <source>
        <dbReference type="PROSITE-ProRule" id="PRU00283"/>
    </source>
</evidence>
<evidence type="ECO:0000256" key="8">
    <source>
        <dbReference type="SAM" id="MobiDB-lite"/>
    </source>
</evidence>
<dbReference type="InParanoid" id="G8YJX2"/>
<evidence type="ECO:0000256" key="5">
    <source>
        <dbReference type="ARBA" id="ARBA00023054"/>
    </source>
</evidence>
<name>G8YJX2_PICSO</name>
<dbReference type="EMBL" id="FO082053">
    <property type="protein sequence ID" value="CCE79852.1"/>
    <property type="molecule type" value="Genomic_DNA"/>
</dbReference>
<keyword evidence="2" id="KW-0963">Cytoplasm</keyword>
<dbReference type="GO" id="GO:0005737">
    <property type="term" value="C:cytoplasm"/>
    <property type="evidence" value="ECO:0007669"/>
    <property type="project" value="UniProtKB-SubCell"/>
</dbReference>
<dbReference type="Pfam" id="PF00225">
    <property type="entry name" value="Kinesin"/>
    <property type="match status" value="1"/>
</dbReference>
<keyword evidence="5" id="KW-0175">Coiled coil</keyword>
<dbReference type="InterPro" id="IPR036961">
    <property type="entry name" value="Kinesin_motor_dom_sf"/>
</dbReference>
<keyword evidence="3 6" id="KW-0547">Nucleotide-binding</keyword>
<evidence type="ECO:0000256" key="7">
    <source>
        <dbReference type="RuleBase" id="RU000394"/>
    </source>
</evidence>
<dbReference type="STRING" id="559304.G8YJX2"/>
<dbReference type="PROSITE" id="PS00411">
    <property type="entry name" value="KINESIN_MOTOR_1"/>
    <property type="match status" value="1"/>
</dbReference>
<evidence type="ECO:0000259" key="9">
    <source>
        <dbReference type="PROSITE" id="PS50067"/>
    </source>
</evidence>
<dbReference type="PANTHER" id="PTHR47969:SF15">
    <property type="entry name" value="CHROMOSOME-ASSOCIATED KINESIN KIF4A-RELATED"/>
    <property type="match status" value="1"/>
</dbReference>
<dbReference type="InterPro" id="IPR019821">
    <property type="entry name" value="Kinesin_motor_CS"/>
</dbReference>
<evidence type="ECO:0000256" key="2">
    <source>
        <dbReference type="ARBA" id="ARBA00022490"/>
    </source>
</evidence>
<dbReference type="PROSITE" id="PS50067">
    <property type="entry name" value="KINESIN_MOTOR_2"/>
    <property type="match status" value="1"/>
</dbReference>
<dbReference type="PRINTS" id="PR00380">
    <property type="entry name" value="KINESINHEAVY"/>
</dbReference>
<dbReference type="GO" id="GO:0005875">
    <property type="term" value="C:microtubule associated complex"/>
    <property type="evidence" value="ECO:0007669"/>
    <property type="project" value="TreeGrafter"/>
</dbReference>
<accession>G8YJX2</accession>
<comment type="similarity">
    <text evidence="6 7">Belongs to the TRAFAC class myosin-kinesin ATPase superfamily. Kinesin family.</text>
</comment>
<keyword evidence="4 6" id="KW-0067">ATP-binding</keyword>
<reference evidence="10" key="1">
    <citation type="submission" date="2011-10" db="EMBL/GenBank/DDBJ databases">
        <authorList>
            <person name="Genoscope - CEA"/>
        </authorList>
    </citation>
    <scope>NUCLEOTIDE SEQUENCE</scope>
</reference>
<organism evidence="10 12">
    <name type="scientific">Pichia sorbitophila (strain ATCC MYA-4447 / BCRC 22081 / CBS 7064 / NBRC 10061 / NRRL Y-12695)</name>
    <name type="common">Hybrid yeast</name>
    <dbReference type="NCBI Taxonomy" id="559304"/>
    <lineage>
        <taxon>Eukaryota</taxon>
        <taxon>Fungi</taxon>
        <taxon>Dikarya</taxon>
        <taxon>Ascomycota</taxon>
        <taxon>Saccharomycotina</taxon>
        <taxon>Pichiomycetes</taxon>
        <taxon>Debaryomycetaceae</taxon>
        <taxon>Millerozyma</taxon>
    </lineage>
</organism>
<dbReference type="GO" id="GO:0007052">
    <property type="term" value="P:mitotic spindle organization"/>
    <property type="evidence" value="ECO:0007669"/>
    <property type="project" value="TreeGrafter"/>
</dbReference>
<feature type="binding site" evidence="6">
    <location>
        <begin position="123"/>
        <end position="130"/>
    </location>
    <ligand>
        <name>ATP</name>
        <dbReference type="ChEBI" id="CHEBI:30616"/>
    </ligand>
</feature>
<keyword evidence="6 7" id="KW-0505">Motor protein</keyword>
<comment type="subcellular location">
    <subcellularLocation>
        <location evidence="1">Cytoplasm</location>
    </subcellularLocation>
</comment>
<dbReference type="CDD" id="cd01369">
    <property type="entry name" value="KISc_KHC_KIF5"/>
    <property type="match status" value="1"/>
</dbReference>
<keyword evidence="12" id="KW-1185">Reference proteome</keyword>
<proteinExistence type="inferred from homology"/>
<dbReference type="InterPro" id="IPR001752">
    <property type="entry name" value="Kinesin_motor_dom"/>
</dbReference>
<dbReference type="Gene3D" id="3.40.850.10">
    <property type="entry name" value="Kinesin motor domain"/>
    <property type="match status" value="1"/>
</dbReference>
<sequence length="638" mass="71505">MMSDFTEVKKSNFVTDGEGIQSFDNNTNSKYGDDTEHEIGTNIKVICRIRPQLERDSREGERGILSVVDDKLVVVKGKEQNASFRFDRVFDSVSTQDDVYNYAIRSKMEDFFHGYNGAVMAYGQTGSGKSFTMMGSSISDNAQKGLIPRMADDMFSRIHRSTSDTEYTVGVSYMEVYMEQIRDLLDPASNNGRRFSIHEDKVNGVHVRGLSQAFISSSEEFLTLLKQGSKARAYTYTDMNFESSRSHAILQLNLTQRQVASGTVKKSRMFLVDLAGSEKVIRTGAMGQTLEEAKKINSSLSTLGNVINSLTDGRSTHIPYRDSKLTRILQESLGGNSQTSLIINCSPCSKDELETLSTLRFGSRAKHIKNKVHINTELNSIELVQKVAALEKTNMQNQLYIKRLEQEVQSLTGGKQISPSVMTDSTLVADEHSTKAWHSERTGLSKNLYTSAVQEEIERRDKKIGELENMILLMKMEQLKLSHQDESKLFRLESSLHDLNNKLTDLEIVNANLRRHLLLCEKIIESRDDKISKLQTLFEVQQNQVEKENSDFESKVAMLRQHLASSVSKQKAQSTDDAGTFALGNISNSTDSNSTDRKSHDDESTAFKNSQDFIPSPKVGINLNIVKPLRGGVSSEST</sequence>
<dbReference type="GO" id="GO:0005524">
    <property type="term" value="F:ATP binding"/>
    <property type="evidence" value="ECO:0007669"/>
    <property type="project" value="UniProtKB-UniRule"/>
</dbReference>
<dbReference type="SMART" id="SM00129">
    <property type="entry name" value="KISc"/>
    <property type="match status" value="1"/>
</dbReference>
<dbReference type="GO" id="GO:0003777">
    <property type="term" value="F:microtubule motor activity"/>
    <property type="evidence" value="ECO:0007669"/>
    <property type="project" value="InterPro"/>
</dbReference>
<evidence type="ECO:0000313" key="12">
    <source>
        <dbReference type="Proteomes" id="UP000005222"/>
    </source>
</evidence>
<dbReference type="AlphaFoldDB" id="G8YJX2"/>